<feature type="transmembrane region" description="Helical" evidence="1">
    <location>
        <begin position="92"/>
        <end position="110"/>
    </location>
</feature>
<feature type="transmembrane region" description="Helical" evidence="1">
    <location>
        <begin position="317"/>
        <end position="334"/>
    </location>
</feature>
<dbReference type="Pfam" id="PF06808">
    <property type="entry name" value="DctM"/>
    <property type="match status" value="1"/>
</dbReference>
<organism evidence="3">
    <name type="scientific">hydrothermal vent metagenome</name>
    <dbReference type="NCBI Taxonomy" id="652676"/>
    <lineage>
        <taxon>unclassified sequences</taxon>
        <taxon>metagenomes</taxon>
        <taxon>ecological metagenomes</taxon>
    </lineage>
</organism>
<dbReference type="EMBL" id="UOGA01000134">
    <property type="protein sequence ID" value="VAX18731.1"/>
    <property type="molecule type" value="Genomic_DNA"/>
</dbReference>
<keyword evidence="1" id="KW-1133">Transmembrane helix</keyword>
<evidence type="ECO:0000313" key="3">
    <source>
        <dbReference type="EMBL" id="VAX18731.1"/>
    </source>
</evidence>
<protein>
    <submittedName>
        <fullName evidence="3">TRAP-type uncharacterized transport system, fused permease component</fullName>
    </submittedName>
</protein>
<feature type="transmembrane region" description="Helical" evidence="1">
    <location>
        <begin position="33"/>
        <end position="57"/>
    </location>
</feature>
<dbReference type="PANTHER" id="PTHR43849">
    <property type="entry name" value="BLL3936 PROTEIN"/>
    <property type="match status" value="1"/>
</dbReference>
<accession>A0A3B1BW58</accession>
<feature type="transmembrane region" description="Helical" evidence="1">
    <location>
        <begin position="475"/>
        <end position="499"/>
    </location>
</feature>
<dbReference type="InterPro" id="IPR010656">
    <property type="entry name" value="DctM"/>
</dbReference>
<keyword evidence="1" id="KW-0812">Transmembrane</keyword>
<name>A0A3B1BW58_9ZZZZ</name>
<sequence length="677" mass="72340">MTEEKFTINRETSAMAEQVIETETGSRHPHGSAMVFITAVCLGWSLFQLSVASFITLDAWRARVIHLAFAIVLAFLLFPARKHSKAKDYIPWHDWALAGVSALCVLYIIFDFNGLNQRPGIPLPRDVAFGLLGMALILEASRRCLGWALTGVASLFIIYSLLGPHLPDIIAHRGYSIKRIVDHQFLTTEGIFGVPLGVSAAFVFLFVLFGSMLDKAGAGQYFIEVSYSLLGRFRGGPAKAAILSSGLTGMVNGSSVANVVTTGTFTIPLMKKVGYPPEKAAAIEVAASTDGQLMPPIMGAAAFIIAEFLGITYFEVVRAAIIPALASYTTLFYISHLEALKLGLKGASKDETPRFWPTFLGGAHYLVPVAALIISLLILKQSPIASAFNAIVILMGIMALQSPLKALAGGRQILPALLTAFTDIYDGLINGARNMVAIGIATATAGIIVGTVTLTGLGLRVVEIVEILSMGSLPLMLLITAFACLLLGMGLPTTATYIVMATLTAPIIVTLGANSGVVIPLIAVHLFVFYFGILADDTPPVGLCAYAASGIAGSDPVRTGIQSFTYDIRVALLPFMFIYNNEILLIGVTSYTQGVFIMVMTALGMYAFASATQGYAISALTPVERIILLLVTWLLINPYFFNGFVPLPNAYFYCLAGLAIYGAIVGRQMIATRKMSA</sequence>
<feature type="transmembrane region" description="Helical" evidence="1">
    <location>
        <begin position="435"/>
        <end position="455"/>
    </location>
</feature>
<feature type="transmembrane region" description="Helical" evidence="1">
    <location>
        <begin position="650"/>
        <end position="670"/>
    </location>
</feature>
<feature type="transmembrane region" description="Helical" evidence="1">
    <location>
        <begin position="511"/>
        <end position="533"/>
    </location>
</feature>
<feature type="transmembrane region" description="Helical" evidence="1">
    <location>
        <begin position="384"/>
        <end position="404"/>
    </location>
</feature>
<evidence type="ECO:0000259" key="2">
    <source>
        <dbReference type="Pfam" id="PF06808"/>
    </source>
</evidence>
<reference evidence="3" key="1">
    <citation type="submission" date="2018-06" db="EMBL/GenBank/DDBJ databases">
        <authorList>
            <person name="Zhirakovskaya E."/>
        </authorList>
    </citation>
    <scope>NUCLEOTIDE SEQUENCE</scope>
</reference>
<dbReference type="PANTHER" id="PTHR43849:SF2">
    <property type="entry name" value="BLL3936 PROTEIN"/>
    <property type="match status" value="1"/>
</dbReference>
<feature type="transmembrane region" description="Helical" evidence="1">
    <location>
        <begin position="191"/>
        <end position="213"/>
    </location>
</feature>
<gene>
    <name evidence="3" type="ORF">MNBD_NITROSPINAE04-229</name>
</gene>
<feature type="transmembrane region" description="Helical" evidence="1">
    <location>
        <begin position="583"/>
        <end position="606"/>
    </location>
</feature>
<feature type="transmembrane region" description="Helical" evidence="1">
    <location>
        <begin position="355"/>
        <end position="378"/>
    </location>
</feature>
<feature type="transmembrane region" description="Helical" evidence="1">
    <location>
        <begin position="145"/>
        <end position="162"/>
    </location>
</feature>
<evidence type="ECO:0000256" key="1">
    <source>
        <dbReference type="SAM" id="Phobius"/>
    </source>
</evidence>
<keyword evidence="1" id="KW-0472">Membrane</keyword>
<dbReference type="AlphaFoldDB" id="A0A3B1BW58"/>
<dbReference type="InterPro" id="IPR011853">
    <property type="entry name" value="TRAP_DctM-Dct_fused"/>
</dbReference>
<dbReference type="NCBIfam" id="TIGR02123">
    <property type="entry name" value="TRAP_fused"/>
    <property type="match status" value="1"/>
</dbReference>
<feature type="transmembrane region" description="Helical" evidence="1">
    <location>
        <begin position="63"/>
        <end position="80"/>
    </location>
</feature>
<feature type="domain" description="TRAP C4-dicarboxylate transport system permease DctM subunit" evidence="2">
    <location>
        <begin position="132"/>
        <end position="588"/>
    </location>
</feature>
<proteinExistence type="predicted"/>